<name>A0ABZ2PTM5_9NOCA</name>
<dbReference type="Pfam" id="PF00196">
    <property type="entry name" value="GerE"/>
    <property type="match status" value="1"/>
</dbReference>
<keyword evidence="1" id="KW-0805">Transcription regulation</keyword>
<keyword evidence="3" id="KW-0804">Transcription</keyword>
<evidence type="ECO:0000313" key="6">
    <source>
        <dbReference type="Proteomes" id="UP001432000"/>
    </source>
</evidence>
<dbReference type="InterPro" id="IPR003593">
    <property type="entry name" value="AAA+_ATPase"/>
</dbReference>
<gene>
    <name evidence="5" type="ORF">WDS16_04510</name>
</gene>
<dbReference type="Gene3D" id="1.10.10.10">
    <property type="entry name" value="Winged helix-like DNA-binding domain superfamily/Winged helix DNA-binding domain"/>
    <property type="match status" value="1"/>
</dbReference>
<keyword evidence="6" id="KW-1185">Reference proteome</keyword>
<dbReference type="SUPFAM" id="SSF46894">
    <property type="entry name" value="C-terminal effector domain of the bipartite response regulators"/>
    <property type="match status" value="1"/>
</dbReference>
<dbReference type="InterPro" id="IPR036388">
    <property type="entry name" value="WH-like_DNA-bd_sf"/>
</dbReference>
<dbReference type="InterPro" id="IPR000792">
    <property type="entry name" value="Tscrpt_reg_LuxR_C"/>
</dbReference>
<dbReference type="RefSeq" id="WP_338890825.1">
    <property type="nucleotide sequence ID" value="NZ_CP147846.1"/>
</dbReference>
<dbReference type="PRINTS" id="PR00038">
    <property type="entry name" value="HTHLUXR"/>
</dbReference>
<proteinExistence type="predicted"/>
<evidence type="ECO:0000259" key="4">
    <source>
        <dbReference type="PROSITE" id="PS50043"/>
    </source>
</evidence>
<dbReference type="Proteomes" id="UP001432000">
    <property type="component" value="Chromosome"/>
</dbReference>
<dbReference type="PANTHER" id="PTHR44688:SF16">
    <property type="entry name" value="DNA-BINDING TRANSCRIPTIONAL ACTIVATOR DEVR_DOSR"/>
    <property type="match status" value="1"/>
</dbReference>
<reference evidence="5 6" key="1">
    <citation type="submission" date="2024-03" db="EMBL/GenBank/DDBJ databases">
        <title>Natural products discovery in diverse microorganisms through a two-stage MS feature dereplication strategy.</title>
        <authorList>
            <person name="Zhang R."/>
        </authorList>
    </citation>
    <scope>NUCLEOTIDE SEQUENCE [LARGE SCALE GENOMIC DNA]</scope>
    <source>
        <strain evidence="5 6">18930</strain>
    </source>
</reference>
<dbReference type="PROSITE" id="PS00622">
    <property type="entry name" value="HTH_LUXR_1"/>
    <property type="match status" value="1"/>
</dbReference>
<dbReference type="CDD" id="cd06170">
    <property type="entry name" value="LuxR_C_like"/>
    <property type="match status" value="1"/>
</dbReference>
<sequence>MQPWEPDDRTLIGRDSLLEEARLCLSDVPGHRRILLISGGRGIGKSVLVNAIGQRARSQQHEVHAVQCGGATGSAETVVLAIDVACRSGLHGDGSPVGKPPLLLIDDLHHLEPAVREGIASTIKAAAHTHDLRCIATTTDDATPSAWREFSLQTLHPLNDREIGALLRLRGLHAPATHSNDIYIRAEGNPLAAIELSRAPSDRVDFDLSPRPVMTGPLKDAGRELLASLDRAGRTTALREVLARNVLGAIQENELPVGTGHHCHLPGQVDVTARLLVHAEATPEELHAGHRELADDPSLPHHLRLLHLSLASEKPDDDLADRLEFLAEDLVAALRYRSAVLVLCRAAALATAGSRTSMLLARAASIAAFAGHVALAHAIVQRERSCTLRPDTASTAATTAFLQFVAEDDVRSVLADVLRTVEALASPTSHPDSLNQLLASAFAYAVTDGDVDAIERVVELAETHHRALDPVNTLISRTLSPAGSTGHICALDDRALRGAVLASLRGGEPWKPVLLHLALPFLSWHPGDYRWLNERFDLRTRLCPTLVDIALLKDQASATARGRYRYAVEQAGRRTREGMPSFFGRHRDTLSALTASLRGDLAAVAGSADSAARMSAEVHDAVITIDLISRNRHEAAFERVRHSESSVAVWLRDPYGPLRMIDFVECCVRLGRPGDGRTYLDRVHRSRPDFWSTRHAALMTAAEAILAENCNDAMFELALGDIRKSGWSFDLPRVTLAYGEWLRRNHRILDSRRHLVQAVALFDGLGAVHWVRRAEEELRAAGSTQRDSATGFPFAELTGQEHRIASMAASGLTNKEIGRELYLSARTVSGHLYRVFPKLQITKRSALRDALVRYDEERAPRTTAMAG</sequence>
<organism evidence="5 6">
    <name type="scientific">Rhodococcus sovatensis</name>
    <dbReference type="NCBI Taxonomy" id="1805840"/>
    <lineage>
        <taxon>Bacteria</taxon>
        <taxon>Bacillati</taxon>
        <taxon>Actinomycetota</taxon>
        <taxon>Actinomycetes</taxon>
        <taxon>Mycobacteriales</taxon>
        <taxon>Nocardiaceae</taxon>
        <taxon>Rhodococcus</taxon>
    </lineage>
</organism>
<protein>
    <submittedName>
        <fullName evidence="5">LuxR family transcriptional regulator</fullName>
    </submittedName>
</protein>
<dbReference type="SMART" id="SM00382">
    <property type="entry name" value="AAA"/>
    <property type="match status" value="1"/>
</dbReference>
<evidence type="ECO:0000313" key="5">
    <source>
        <dbReference type="EMBL" id="WXG69816.1"/>
    </source>
</evidence>
<accession>A0ABZ2PTM5</accession>
<dbReference type="PROSITE" id="PS50043">
    <property type="entry name" value="HTH_LUXR_2"/>
    <property type="match status" value="1"/>
</dbReference>
<feature type="domain" description="HTH luxR-type" evidence="4">
    <location>
        <begin position="790"/>
        <end position="855"/>
    </location>
</feature>
<evidence type="ECO:0000256" key="2">
    <source>
        <dbReference type="ARBA" id="ARBA00023125"/>
    </source>
</evidence>
<evidence type="ECO:0000256" key="3">
    <source>
        <dbReference type="ARBA" id="ARBA00023163"/>
    </source>
</evidence>
<dbReference type="EMBL" id="CP147846">
    <property type="protein sequence ID" value="WXG69816.1"/>
    <property type="molecule type" value="Genomic_DNA"/>
</dbReference>
<dbReference type="InterPro" id="IPR027417">
    <property type="entry name" value="P-loop_NTPase"/>
</dbReference>
<evidence type="ECO:0000256" key="1">
    <source>
        <dbReference type="ARBA" id="ARBA00023015"/>
    </source>
</evidence>
<dbReference type="PANTHER" id="PTHR44688">
    <property type="entry name" value="DNA-BINDING TRANSCRIPTIONAL ACTIVATOR DEVR_DOSR"/>
    <property type="match status" value="1"/>
</dbReference>
<dbReference type="InterPro" id="IPR016032">
    <property type="entry name" value="Sig_transdc_resp-reg_C-effctor"/>
</dbReference>
<dbReference type="SMART" id="SM00421">
    <property type="entry name" value="HTH_LUXR"/>
    <property type="match status" value="1"/>
</dbReference>
<keyword evidence="2" id="KW-0238">DNA-binding</keyword>
<dbReference type="SUPFAM" id="SSF52540">
    <property type="entry name" value="P-loop containing nucleoside triphosphate hydrolases"/>
    <property type="match status" value="1"/>
</dbReference>
<dbReference type="Gene3D" id="3.40.50.300">
    <property type="entry name" value="P-loop containing nucleotide triphosphate hydrolases"/>
    <property type="match status" value="1"/>
</dbReference>